<evidence type="ECO:0000256" key="1">
    <source>
        <dbReference type="ARBA" id="ARBA00022679"/>
    </source>
</evidence>
<dbReference type="PANTHER" id="PTHR11364:SF27">
    <property type="entry name" value="SULFURTRANSFERASE"/>
    <property type="match status" value="1"/>
</dbReference>
<organism evidence="4 5">
    <name type="scientific">Aliiglaciecola litoralis</name>
    <dbReference type="NCBI Taxonomy" id="582857"/>
    <lineage>
        <taxon>Bacteria</taxon>
        <taxon>Pseudomonadati</taxon>
        <taxon>Pseudomonadota</taxon>
        <taxon>Gammaproteobacteria</taxon>
        <taxon>Alteromonadales</taxon>
        <taxon>Alteromonadaceae</taxon>
        <taxon>Aliiglaciecola</taxon>
    </lineage>
</organism>
<evidence type="ECO:0000259" key="3">
    <source>
        <dbReference type="PROSITE" id="PS50206"/>
    </source>
</evidence>
<proteinExistence type="predicted"/>
<protein>
    <submittedName>
        <fullName evidence="4">Sulfurtransferase</fullName>
    </submittedName>
</protein>
<feature type="domain" description="Rhodanese" evidence="3">
    <location>
        <begin position="33"/>
        <end position="138"/>
    </location>
</feature>
<dbReference type="EMBL" id="BAAAFD010000001">
    <property type="protein sequence ID" value="GAA0852205.1"/>
    <property type="molecule type" value="Genomic_DNA"/>
</dbReference>
<dbReference type="Proteomes" id="UP001500359">
    <property type="component" value="Unassembled WGS sequence"/>
</dbReference>
<name>A0ABN1LCH4_9ALTE</name>
<reference evidence="4 5" key="1">
    <citation type="journal article" date="2019" name="Int. J. Syst. Evol. Microbiol.">
        <title>The Global Catalogue of Microorganisms (GCM) 10K type strain sequencing project: providing services to taxonomists for standard genome sequencing and annotation.</title>
        <authorList>
            <consortium name="The Broad Institute Genomics Platform"/>
            <consortium name="The Broad Institute Genome Sequencing Center for Infectious Disease"/>
            <person name="Wu L."/>
            <person name="Ma J."/>
        </authorList>
    </citation>
    <scope>NUCLEOTIDE SEQUENCE [LARGE SCALE GENOMIC DNA]</scope>
    <source>
        <strain evidence="4 5">JCM 15896</strain>
    </source>
</reference>
<dbReference type="CDD" id="cd01448">
    <property type="entry name" value="TST_Repeat_1"/>
    <property type="match status" value="1"/>
</dbReference>
<keyword evidence="2" id="KW-0677">Repeat</keyword>
<gene>
    <name evidence="4" type="ORF">GCM10009114_01530</name>
</gene>
<sequence>MILKSTKPKSLIEVDELNVMLASSATTVLYTRTQSNLAPPLQNEQSGYIPHSILFDFESDFVDKTSALPHMLPEKSQFIADLAKLGINQQSNVVVYDDQNMFCAPRVWWMLVALGFEKVSVLNGGLAAWLSDGKAQQGKLSTPQTCDIQQHCVSAYHRLASKKDVLNSITNEQCVIIDARGRSRFLGLEPEPRRGVRAGHIPTSYNLHYAALLESGRFKSTVALRHEFASLGLNLANKTLIFSCGSGVTACILALAAEQIGLKNWLVYDGSWSEWGADNNCPIA</sequence>
<evidence type="ECO:0000313" key="4">
    <source>
        <dbReference type="EMBL" id="GAA0852205.1"/>
    </source>
</evidence>
<dbReference type="Pfam" id="PF00581">
    <property type="entry name" value="Rhodanese"/>
    <property type="match status" value="2"/>
</dbReference>
<keyword evidence="1" id="KW-0808">Transferase</keyword>
<dbReference type="InterPro" id="IPR036873">
    <property type="entry name" value="Rhodanese-like_dom_sf"/>
</dbReference>
<evidence type="ECO:0000313" key="5">
    <source>
        <dbReference type="Proteomes" id="UP001500359"/>
    </source>
</evidence>
<dbReference type="InterPro" id="IPR001763">
    <property type="entry name" value="Rhodanese-like_dom"/>
</dbReference>
<dbReference type="Gene3D" id="3.40.250.10">
    <property type="entry name" value="Rhodanese-like domain"/>
    <property type="match status" value="2"/>
</dbReference>
<dbReference type="InterPro" id="IPR045078">
    <property type="entry name" value="TST/MPST-like"/>
</dbReference>
<evidence type="ECO:0000256" key="2">
    <source>
        <dbReference type="ARBA" id="ARBA00022737"/>
    </source>
</evidence>
<dbReference type="SMART" id="SM00450">
    <property type="entry name" value="RHOD"/>
    <property type="match status" value="2"/>
</dbReference>
<feature type="domain" description="Rhodanese" evidence="3">
    <location>
        <begin position="170"/>
        <end position="284"/>
    </location>
</feature>
<accession>A0ABN1LCH4</accession>
<dbReference type="PROSITE" id="PS50206">
    <property type="entry name" value="RHODANESE_3"/>
    <property type="match status" value="2"/>
</dbReference>
<keyword evidence="5" id="KW-1185">Reference proteome</keyword>
<dbReference type="SUPFAM" id="SSF52821">
    <property type="entry name" value="Rhodanese/Cell cycle control phosphatase"/>
    <property type="match status" value="2"/>
</dbReference>
<dbReference type="PANTHER" id="PTHR11364">
    <property type="entry name" value="THIOSULFATE SULFERTANSFERASE"/>
    <property type="match status" value="1"/>
</dbReference>
<comment type="caution">
    <text evidence="4">The sequence shown here is derived from an EMBL/GenBank/DDBJ whole genome shotgun (WGS) entry which is preliminary data.</text>
</comment>
<dbReference type="CDD" id="cd01449">
    <property type="entry name" value="TST_Repeat_2"/>
    <property type="match status" value="1"/>
</dbReference>